<evidence type="ECO:0000256" key="2">
    <source>
        <dbReference type="SAM" id="Phobius"/>
    </source>
</evidence>
<evidence type="ECO:0000256" key="1">
    <source>
        <dbReference type="SAM" id="Coils"/>
    </source>
</evidence>
<sequence>MRNFCVRGASHRCDATRRVPASRKSLHSLDPEFPEGSLPDQRQSVGIFDKAIFWFVHSAAVAAAVAAAMGVWSSDYGIARAIVDRKINNPLSRKTSQSETEEFSRANSVVKSISPTLCRRPLPLTAPPPTRLLHPLFRRAATRREGHPRALHFTETCTRGHAYAHVPRACACSLARTQAQRQSAVDVQTRKRVRGEWERVIVAKIKTCLRKRAANKNHGRARARATVYALCICTAGNETEKSGNVHGYNGRGNLFTGTVTQEYFSEKIHWLEWSDESLASKQAARERNFRCNFRASIRARYVHAKEEEEAEEEDVEEEKKIVRRGIGNVSPTYNRQGVDSRLLDLRQSNFANETYPVTQLASTQRAHARTHVCT</sequence>
<dbReference type="Proteomes" id="UP000310200">
    <property type="component" value="Unassembled WGS sequence"/>
</dbReference>
<dbReference type="STRING" id="300112.A0A4S2JBU0"/>
<reference evidence="3 4" key="1">
    <citation type="journal article" date="2019" name="Philos. Trans. R. Soc. Lond., B, Biol. Sci.">
        <title>Ant behaviour and brain gene expression of defending hosts depend on the ecological success of the intruding social parasite.</title>
        <authorList>
            <person name="Kaur R."/>
            <person name="Stoldt M."/>
            <person name="Jongepier E."/>
            <person name="Feldmeyer B."/>
            <person name="Menzel F."/>
            <person name="Bornberg-Bauer E."/>
            <person name="Foitzik S."/>
        </authorList>
    </citation>
    <scope>NUCLEOTIDE SEQUENCE [LARGE SCALE GENOMIC DNA]</scope>
    <source>
        <tissue evidence="3">Whole body</tissue>
    </source>
</reference>
<name>A0A4S2JBU0_9HYME</name>
<dbReference type="EMBL" id="QBLH01003951">
    <property type="protein sequence ID" value="TGZ32089.1"/>
    <property type="molecule type" value="Genomic_DNA"/>
</dbReference>
<comment type="caution">
    <text evidence="3">The sequence shown here is derived from an EMBL/GenBank/DDBJ whole genome shotgun (WGS) entry which is preliminary data.</text>
</comment>
<evidence type="ECO:0000313" key="4">
    <source>
        <dbReference type="Proteomes" id="UP000310200"/>
    </source>
</evidence>
<keyword evidence="2" id="KW-0472">Membrane</keyword>
<accession>A0A4S2JBU0</accession>
<organism evidence="3 4">
    <name type="scientific">Temnothorax longispinosus</name>
    <dbReference type="NCBI Taxonomy" id="300112"/>
    <lineage>
        <taxon>Eukaryota</taxon>
        <taxon>Metazoa</taxon>
        <taxon>Ecdysozoa</taxon>
        <taxon>Arthropoda</taxon>
        <taxon>Hexapoda</taxon>
        <taxon>Insecta</taxon>
        <taxon>Pterygota</taxon>
        <taxon>Neoptera</taxon>
        <taxon>Endopterygota</taxon>
        <taxon>Hymenoptera</taxon>
        <taxon>Apocrita</taxon>
        <taxon>Aculeata</taxon>
        <taxon>Formicoidea</taxon>
        <taxon>Formicidae</taxon>
        <taxon>Myrmicinae</taxon>
        <taxon>Temnothorax</taxon>
    </lineage>
</organism>
<proteinExistence type="predicted"/>
<keyword evidence="2" id="KW-0812">Transmembrane</keyword>
<dbReference type="AlphaFoldDB" id="A0A4S2JBU0"/>
<keyword evidence="4" id="KW-1185">Reference proteome</keyword>
<evidence type="ECO:0000313" key="3">
    <source>
        <dbReference type="EMBL" id="TGZ32089.1"/>
    </source>
</evidence>
<keyword evidence="1" id="KW-0175">Coiled coil</keyword>
<keyword evidence="2" id="KW-1133">Transmembrane helix</keyword>
<protein>
    <submittedName>
        <fullName evidence="3">Uncharacterized protein</fullName>
    </submittedName>
</protein>
<gene>
    <name evidence="3" type="ORF">DBV15_01117</name>
</gene>
<feature type="coiled-coil region" evidence="1">
    <location>
        <begin position="298"/>
        <end position="325"/>
    </location>
</feature>
<feature type="transmembrane region" description="Helical" evidence="2">
    <location>
        <begin position="51"/>
        <end position="72"/>
    </location>
</feature>